<dbReference type="Proteomes" id="UP000175691">
    <property type="component" value="Unassembled WGS sequence"/>
</dbReference>
<dbReference type="InterPro" id="IPR021800">
    <property type="entry name" value="DUF3369"/>
</dbReference>
<dbReference type="Pfam" id="PF11849">
    <property type="entry name" value="DUF3369"/>
    <property type="match status" value="1"/>
</dbReference>
<organism evidence="3 4">
    <name type="scientific">Alteromonas confluentis</name>
    <dbReference type="NCBI Taxonomy" id="1656094"/>
    <lineage>
        <taxon>Bacteria</taxon>
        <taxon>Pseudomonadati</taxon>
        <taxon>Pseudomonadota</taxon>
        <taxon>Gammaproteobacteria</taxon>
        <taxon>Alteromonadales</taxon>
        <taxon>Alteromonadaceae</taxon>
        <taxon>Alteromonas/Salinimonas group</taxon>
        <taxon>Alteromonas</taxon>
    </lineage>
</organism>
<dbReference type="STRING" id="1656094.BFC18_03385"/>
<evidence type="ECO:0000256" key="1">
    <source>
        <dbReference type="PROSITE-ProRule" id="PRU00169"/>
    </source>
</evidence>
<dbReference type="OrthoDB" id="9787688at2"/>
<dbReference type="EMBL" id="MDHN01000005">
    <property type="protein sequence ID" value="OFC72312.1"/>
    <property type="molecule type" value="Genomic_DNA"/>
</dbReference>
<dbReference type="PROSITE" id="PS50110">
    <property type="entry name" value="RESPONSE_REGULATORY"/>
    <property type="match status" value="1"/>
</dbReference>
<keyword evidence="4" id="KW-1185">Reference proteome</keyword>
<gene>
    <name evidence="3" type="ORF">BFC18_03385</name>
</gene>
<dbReference type="GO" id="GO:0000160">
    <property type="term" value="P:phosphorelay signal transduction system"/>
    <property type="evidence" value="ECO:0007669"/>
    <property type="project" value="InterPro"/>
</dbReference>
<reference evidence="3 4" key="1">
    <citation type="submission" date="2016-08" db="EMBL/GenBank/DDBJ databases">
        <authorList>
            <person name="Seilhamer J.J."/>
        </authorList>
    </citation>
    <scope>NUCLEOTIDE SEQUENCE [LARGE SCALE GENOMIC DNA]</scope>
    <source>
        <strain evidence="3 4">KCTC 42603</strain>
    </source>
</reference>
<dbReference type="AlphaFoldDB" id="A0A1E7ZFU4"/>
<feature type="domain" description="Response regulatory" evidence="2">
    <location>
        <begin position="23"/>
        <end position="147"/>
    </location>
</feature>
<dbReference type="Pfam" id="PF00072">
    <property type="entry name" value="Response_reg"/>
    <property type="match status" value="1"/>
</dbReference>
<evidence type="ECO:0000313" key="4">
    <source>
        <dbReference type="Proteomes" id="UP000175691"/>
    </source>
</evidence>
<proteinExistence type="predicted"/>
<sequence>MSDDFLFAEDEDEEIIEELGSWKILIVDDEPEVHAVTKLALNDFILDDKCLEFVSVYSGEEAKSYFRQHNDVAVVLLDVVMETDEAGLDVAEYIREQLHNHFTRIILRTGQPGQAPEREVIINYDINDYKSKTELTAQKLFTVMIAALRSYRDIMVIEESRAGLEKIINASADLFSIRSVEQFMRGIIQQLTSIMGFSQHAAYITSAVAAPKPVTHAQPDELYVFAGNGEYAGQEGQPLSKALPAEAYVLCRQALEEKRIIFADDYIVAYCSGKTFQGSLLYLSGVPGKLTQANVRLLNMFAKNVQLAFDNVLLSQQFESTKNEINQLRQAENNDKK</sequence>
<dbReference type="SMART" id="SM00448">
    <property type="entry name" value="REC"/>
    <property type="match status" value="1"/>
</dbReference>
<name>A0A1E7ZFU4_9ALTE</name>
<dbReference type="InterPro" id="IPR001789">
    <property type="entry name" value="Sig_transdc_resp-reg_receiver"/>
</dbReference>
<protein>
    <recommendedName>
        <fullName evidence="2">Response regulatory domain-containing protein</fullName>
    </recommendedName>
</protein>
<dbReference type="InterPro" id="IPR011006">
    <property type="entry name" value="CheY-like_superfamily"/>
</dbReference>
<feature type="modified residue" description="4-aspartylphosphate" evidence="1">
    <location>
        <position position="78"/>
    </location>
</feature>
<accession>A0A1E7ZFU4</accession>
<dbReference type="SUPFAM" id="SSF55781">
    <property type="entry name" value="GAF domain-like"/>
    <property type="match status" value="1"/>
</dbReference>
<evidence type="ECO:0000313" key="3">
    <source>
        <dbReference type="EMBL" id="OFC72312.1"/>
    </source>
</evidence>
<dbReference type="Gene3D" id="3.40.50.2300">
    <property type="match status" value="1"/>
</dbReference>
<dbReference type="SUPFAM" id="SSF52172">
    <property type="entry name" value="CheY-like"/>
    <property type="match status" value="1"/>
</dbReference>
<comment type="caution">
    <text evidence="3">The sequence shown here is derived from an EMBL/GenBank/DDBJ whole genome shotgun (WGS) entry which is preliminary data.</text>
</comment>
<evidence type="ECO:0000259" key="2">
    <source>
        <dbReference type="PROSITE" id="PS50110"/>
    </source>
</evidence>
<keyword evidence="1" id="KW-0597">Phosphoprotein</keyword>